<organism evidence="1 2">
    <name type="scientific">Pseudomonas fluorescens</name>
    <dbReference type="NCBI Taxonomy" id="294"/>
    <lineage>
        <taxon>Bacteria</taxon>
        <taxon>Pseudomonadati</taxon>
        <taxon>Pseudomonadota</taxon>
        <taxon>Gammaproteobacteria</taxon>
        <taxon>Pseudomonadales</taxon>
        <taxon>Pseudomonadaceae</taxon>
        <taxon>Pseudomonas</taxon>
    </lineage>
</organism>
<gene>
    <name evidence="1" type="ORF">PFLmoz3_05366</name>
</gene>
<dbReference type="Proteomes" id="UP000061348">
    <property type="component" value="Unassembled WGS sequence"/>
</dbReference>
<sequence length="50" mass="5622">MTRVLKETGKDGQTIACHASEGMTKNYQRDHEEIIWSEAMPDVNISEITG</sequence>
<dbReference type="AlphaFoldDB" id="A0A120G612"/>
<dbReference type="EMBL" id="LCYA01000145">
    <property type="protein sequence ID" value="KWV84959.1"/>
    <property type="molecule type" value="Genomic_DNA"/>
</dbReference>
<proteinExistence type="predicted"/>
<evidence type="ECO:0000313" key="1">
    <source>
        <dbReference type="EMBL" id="KWV84959.1"/>
    </source>
</evidence>
<comment type="caution">
    <text evidence="1">The sequence shown here is derived from an EMBL/GenBank/DDBJ whole genome shotgun (WGS) entry which is preliminary data.</text>
</comment>
<evidence type="ECO:0000313" key="2">
    <source>
        <dbReference type="Proteomes" id="UP000061348"/>
    </source>
</evidence>
<dbReference type="PATRIC" id="fig|294.194.peg.5949"/>
<reference evidence="1 2" key="1">
    <citation type="submission" date="2015-05" db="EMBL/GenBank/DDBJ databases">
        <title>A genomic and transcriptomic approach to investigate the blue pigment phenotype in Pseudomonas fluorescens.</title>
        <authorList>
            <person name="Andreani N.A."/>
            <person name="Cardazzo B."/>
        </authorList>
    </citation>
    <scope>NUCLEOTIDE SEQUENCE [LARGE SCALE GENOMIC DNA]</scope>
    <source>
        <strain evidence="1 2">Ps_22</strain>
    </source>
</reference>
<protein>
    <submittedName>
        <fullName evidence="1">Uncharacterized protein</fullName>
    </submittedName>
</protein>
<accession>A0A120G612</accession>
<name>A0A120G612_PSEFL</name>
<dbReference type="RefSeq" id="WP_230633866.1">
    <property type="nucleotide sequence ID" value="NZ_JRXU01000020.1"/>
</dbReference>